<gene>
    <name evidence="2" type="ORF">BJG266_LOCUS35518</name>
    <name evidence="3" type="ORF">QVE165_LOCUS52536</name>
</gene>
<proteinExistence type="predicted"/>
<evidence type="ECO:0000313" key="4">
    <source>
        <dbReference type="Proteomes" id="UP000663832"/>
    </source>
</evidence>
<evidence type="ECO:0000313" key="2">
    <source>
        <dbReference type="EMBL" id="CAF1361422.1"/>
    </source>
</evidence>
<dbReference type="EMBL" id="CAJNOI010000911">
    <property type="protein sequence ID" value="CAF1361422.1"/>
    <property type="molecule type" value="Genomic_DNA"/>
</dbReference>
<dbReference type="OrthoDB" id="9978180at2759"/>
<protein>
    <submittedName>
        <fullName evidence="2">Uncharacterized protein</fullName>
    </submittedName>
</protein>
<name>A0A815I5C4_9BILA</name>
<comment type="caution">
    <text evidence="2">The sequence shown here is derived from an EMBL/GenBank/DDBJ whole genome shotgun (WGS) entry which is preliminary data.</text>
</comment>
<accession>A0A815I5C4</accession>
<keyword evidence="1" id="KW-0732">Signal</keyword>
<dbReference type="Proteomes" id="UP000663877">
    <property type="component" value="Unassembled WGS sequence"/>
</dbReference>
<sequence length="177" mass="20576">MYRQEALTVFILFVISINANPDKGKICMKNLIINGTNLITNYRKQILVMGITHLGCQACRNQAIRYNDLYRDLEYQNIRDPDVRLILVNEPQAAQYLPGSYYGKIRLFQDNYNDRGIEKLGYHGQRLNNLIIGRCGYLVYSQSYPHSNIEEETNYQQLLRVIISVVKFKQPCPTMCS</sequence>
<reference evidence="2" key="1">
    <citation type="submission" date="2021-02" db="EMBL/GenBank/DDBJ databases">
        <authorList>
            <person name="Nowell W R."/>
        </authorList>
    </citation>
    <scope>NUCLEOTIDE SEQUENCE</scope>
</reference>
<feature type="signal peptide" evidence="1">
    <location>
        <begin position="1"/>
        <end position="19"/>
    </location>
</feature>
<evidence type="ECO:0000313" key="5">
    <source>
        <dbReference type="Proteomes" id="UP000663877"/>
    </source>
</evidence>
<dbReference type="AlphaFoldDB" id="A0A815I5C4"/>
<keyword evidence="4" id="KW-1185">Reference proteome</keyword>
<organism evidence="2 5">
    <name type="scientific">Adineta steineri</name>
    <dbReference type="NCBI Taxonomy" id="433720"/>
    <lineage>
        <taxon>Eukaryota</taxon>
        <taxon>Metazoa</taxon>
        <taxon>Spiralia</taxon>
        <taxon>Gnathifera</taxon>
        <taxon>Rotifera</taxon>
        <taxon>Eurotatoria</taxon>
        <taxon>Bdelloidea</taxon>
        <taxon>Adinetida</taxon>
        <taxon>Adinetidae</taxon>
        <taxon>Adineta</taxon>
    </lineage>
</organism>
<dbReference type="EMBL" id="CAJNOM010001257">
    <property type="protein sequence ID" value="CAF1600250.1"/>
    <property type="molecule type" value="Genomic_DNA"/>
</dbReference>
<feature type="chain" id="PRO_5035605588" evidence="1">
    <location>
        <begin position="20"/>
        <end position="177"/>
    </location>
</feature>
<evidence type="ECO:0000313" key="3">
    <source>
        <dbReference type="EMBL" id="CAF1600250.1"/>
    </source>
</evidence>
<evidence type="ECO:0000256" key="1">
    <source>
        <dbReference type="SAM" id="SignalP"/>
    </source>
</evidence>
<dbReference type="Proteomes" id="UP000663832">
    <property type="component" value="Unassembled WGS sequence"/>
</dbReference>